<evidence type="ECO:0000313" key="1">
    <source>
        <dbReference type="EMBL" id="MBE4909617.1"/>
    </source>
</evidence>
<dbReference type="EMBL" id="JADCLJ010000022">
    <property type="protein sequence ID" value="MBE4909617.1"/>
    <property type="molecule type" value="Genomic_DNA"/>
</dbReference>
<sequence length="105" mass="12704">MERNIELIETIQHFYQLLDRMPDRPSSTYDFAYFIKQFLRTKVDEGQLPTIEVMTVFKYSKPKAYYSMRQFAKKDPLLHFLMGLDMDKDRAEERLNQLLKQNIEC</sequence>
<protein>
    <submittedName>
        <fullName evidence="1">Uncharacterized protein</fullName>
    </submittedName>
</protein>
<keyword evidence="2" id="KW-1185">Reference proteome</keyword>
<organism evidence="1 2">
    <name type="scientific">Litchfieldia luteola</name>
    <dbReference type="NCBI Taxonomy" id="682179"/>
    <lineage>
        <taxon>Bacteria</taxon>
        <taxon>Bacillati</taxon>
        <taxon>Bacillota</taxon>
        <taxon>Bacilli</taxon>
        <taxon>Bacillales</taxon>
        <taxon>Bacillaceae</taxon>
        <taxon>Litchfieldia</taxon>
    </lineage>
</organism>
<dbReference type="RefSeq" id="WP_193538440.1">
    <property type="nucleotide sequence ID" value="NZ_JADCLJ010000022.1"/>
</dbReference>
<proteinExistence type="predicted"/>
<name>A0ABR9QM94_9BACI</name>
<reference evidence="1 2" key="1">
    <citation type="submission" date="2020-10" db="EMBL/GenBank/DDBJ databases">
        <title>Bacillus sp. HD4P25, an endophyte from a halophyte.</title>
        <authorList>
            <person name="Sun J.-Q."/>
        </authorList>
    </citation>
    <scope>NUCLEOTIDE SEQUENCE [LARGE SCALE GENOMIC DNA]</scope>
    <source>
        <strain evidence="1 2">YIM 93174</strain>
    </source>
</reference>
<gene>
    <name evidence="1" type="ORF">IMZ08_16310</name>
</gene>
<dbReference type="Proteomes" id="UP001516662">
    <property type="component" value="Unassembled WGS sequence"/>
</dbReference>
<comment type="caution">
    <text evidence="1">The sequence shown here is derived from an EMBL/GenBank/DDBJ whole genome shotgun (WGS) entry which is preliminary data.</text>
</comment>
<evidence type="ECO:0000313" key="2">
    <source>
        <dbReference type="Proteomes" id="UP001516662"/>
    </source>
</evidence>
<accession>A0ABR9QM94</accession>